<dbReference type="Gene3D" id="3.30.1460.10">
    <property type="match status" value="1"/>
</dbReference>
<protein>
    <recommendedName>
        <fullName evidence="3">Tir chaperone family protein CesT</fullName>
    </recommendedName>
</protein>
<organism evidence="1 2">
    <name type="scientific">Comamonas endophytica</name>
    <dbReference type="NCBI Taxonomy" id="2949090"/>
    <lineage>
        <taxon>Bacteria</taxon>
        <taxon>Pseudomonadati</taxon>
        <taxon>Pseudomonadota</taxon>
        <taxon>Betaproteobacteria</taxon>
        <taxon>Burkholderiales</taxon>
        <taxon>Comamonadaceae</taxon>
        <taxon>Comamonas</taxon>
    </lineage>
</organism>
<evidence type="ECO:0000313" key="1">
    <source>
        <dbReference type="EMBL" id="UYG52821.1"/>
    </source>
</evidence>
<accession>A0ABY6GD44</accession>
<dbReference type="Proteomes" id="UP001162800">
    <property type="component" value="Chromosome"/>
</dbReference>
<name>A0ABY6GD44_9BURK</name>
<sequence length="135" mass="14625">MQPMHISTQATASLLGRYAAHHGIPMAPGASTLQLVIDRRYQLRLQALAGEGVMVSAYLKPLPEAGRARDDLLLAFARMACGTMKEQPTTCSVDARERAVWLQLPARAQSLQDIDDAVGTFVNSLAFWSKASATL</sequence>
<gene>
    <name evidence="1" type="ORF">M9799_06165</name>
</gene>
<dbReference type="EMBL" id="CP106881">
    <property type="protein sequence ID" value="UYG52821.1"/>
    <property type="molecule type" value="Genomic_DNA"/>
</dbReference>
<evidence type="ECO:0008006" key="3">
    <source>
        <dbReference type="Google" id="ProtNLM"/>
    </source>
</evidence>
<proteinExistence type="predicted"/>
<reference evidence="1" key="1">
    <citation type="submission" date="2022-09" db="EMBL/GenBank/DDBJ databases">
        <title>The complete genome of Acidovorax sp. 5MLIR.</title>
        <authorList>
            <person name="Liu L."/>
            <person name="Yue J."/>
            <person name="Yang F."/>
            <person name="Yuan J."/>
            <person name="Li L."/>
        </authorList>
    </citation>
    <scope>NUCLEOTIDE SEQUENCE</scope>
    <source>
        <strain evidence="1">5MLIR</strain>
    </source>
</reference>
<evidence type="ECO:0000313" key="2">
    <source>
        <dbReference type="Proteomes" id="UP001162800"/>
    </source>
</evidence>
<dbReference type="RefSeq" id="WP_231043318.1">
    <property type="nucleotide sequence ID" value="NZ_CP106881.1"/>
</dbReference>
<keyword evidence="2" id="KW-1185">Reference proteome</keyword>